<feature type="region of interest" description="Disordered" evidence="1">
    <location>
        <begin position="55"/>
        <end position="77"/>
    </location>
</feature>
<dbReference type="AlphaFoldDB" id="A0A8U0HZZ1"/>
<name>A0A8U0HZZ1_9EURY</name>
<accession>A0A8U0HZZ1</accession>
<evidence type="ECO:0000313" key="4">
    <source>
        <dbReference type="Proteomes" id="UP000830729"/>
    </source>
</evidence>
<protein>
    <submittedName>
        <fullName evidence="3">Uncharacterized protein</fullName>
    </submittedName>
</protein>
<sequence length="77" mass="8291">MTMLFGDGAFGLETLVYPVVRLVEPLFGDGHLVWGAGRVVTFYLFVLAVGSLVAAGRSRDPPGNRPRDPPSDSESTR</sequence>
<evidence type="ECO:0000256" key="2">
    <source>
        <dbReference type="SAM" id="Phobius"/>
    </source>
</evidence>
<dbReference type="EMBL" id="CP096660">
    <property type="protein sequence ID" value="UPV76497.1"/>
    <property type="molecule type" value="Genomic_DNA"/>
</dbReference>
<keyword evidence="2" id="KW-1133">Transmembrane helix</keyword>
<gene>
    <name evidence="3" type="ORF">M0R89_18355</name>
</gene>
<evidence type="ECO:0000256" key="1">
    <source>
        <dbReference type="SAM" id="MobiDB-lite"/>
    </source>
</evidence>
<dbReference type="KEGG" id="halx:M0R89_18355"/>
<feature type="transmembrane region" description="Helical" evidence="2">
    <location>
        <begin position="32"/>
        <end position="55"/>
    </location>
</feature>
<organism evidence="3 4">
    <name type="scientific">Halorussus limi</name>
    <dbReference type="NCBI Taxonomy" id="2938695"/>
    <lineage>
        <taxon>Archaea</taxon>
        <taxon>Methanobacteriati</taxon>
        <taxon>Methanobacteriota</taxon>
        <taxon>Stenosarchaea group</taxon>
        <taxon>Halobacteria</taxon>
        <taxon>Halobacteriales</taxon>
        <taxon>Haladaptataceae</taxon>
        <taxon>Halorussus</taxon>
    </lineage>
</organism>
<geneLocation type="plasmid" evidence="3 4">
    <name>unnamed1</name>
</geneLocation>
<reference evidence="3 4" key="1">
    <citation type="submission" date="2022-04" db="EMBL/GenBank/DDBJ databases">
        <title>Diverse halophilic archaea isolated from saline environments.</title>
        <authorList>
            <person name="Cui H.-L."/>
        </authorList>
    </citation>
    <scope>NUCLEOTIDE SEQUENCE [LARGE SCALE GENOMIC DNA]</scope>
    <source>
        <strain evidence="3 4">XZYJT49</strain>
        <plasmid evidence="3 4">unnamed1</plasmid>
    </source>
</reference>
<keyword evidence="2" id="KW-0812">Transmembrane</keyword>
<keyword evidence="2" id="KW-0472">Membrane</keyword>
<feature type="compositionally biased region" description="Basic and acidic residues" evidence="1">
    <location>
        <begin position="57"/>
        <end position="77"/>
    </location>
</feature>
<dbReference type="RefSeq" id="WP_248652530.1">
    <property type="nucleotide sequence ID" value="NZ_CP096660.1"/>
</dbReference>
<keyword evidence="3" id="KW-0614">Plasmid</keyword>
<keyword evidence="4" id="KW-1185">Reference proteome</keyword>
<evidence type="ECO:0000313" key="3">
    <source>
        <dbReference type="EMBL" id="UPV76497.1"/>
    </source>
</evidence>
<proteinExistence type="predicted"/>
<dbReference type="GeneID" id="72187204"/>
<dbReference type="Proteomes" id="UP000830729">
    <property type="component" value="Plasmid unnamed1"/>
</dbReference>